<proteinExistence type="predicted"/>
<organism evidence="1">
    <name type="scientific">Dulem virus 39</name>
    <dbReference type="NCBI Taxonomy" id="3145757"/>
    <lineage>
        <taxon>Viruses</taxon>
        <taxon>Duplodnaviria</taxon>
        <taxon>Heunggongvirae</taxon>
        <taxon>Uroviricota</taxon>
        <taxon>Caudoviricetes</taxon>
    </lineage>
</organism>
<protein>
    <submittedName>
        <fullName evidence="1">Uncharacterized protein</fullName>
    </submittedName>
</protein>
<name>A0AAU8B9D3_9CAUD</name>
<sequence length="124" mass="14227">MTIKQANDIFRSKYPDGKIEQRGCMSKTNKVSINVTYQKGGKVYYYNAQNYVELLNRMGFRVVYKKDVEALEIAIYKMQKVIADGGENNIFSGGFVKLSENKKQRLLNTIAEYQDSINHSIVVD</sequence>
<dbReference type="EMBL" id="PP511791">
    <property type="protein sequence ID" value="XCD07542.1"/>
    <property type="molecule type" value="Genomic_DNA"/>
</dbReference>
<accession>A0AAU8B9D3</accession>
<reference evidence="1" key="1">
    <citation type="submission" date="2024-03" db="EMBL/GenBank/DDBJ databases">
        <title>Diverse circular DNA viruses in blood, oral, and fecal samples of captive lemurs.</title>
        <authorList>
            <person name="Paietta E.N."/>
            <person name="Kraberger S."/>
            <person name="Lund M.C."/>
            <person name="Custer J.M."/>
            <person name="Vargas K.M."/>
            <person name="Ehmke E.E."/>
            <person name="Yoder A.D."/>
            <person name="Varsani A."/>
        </authorList>
    </citation>
    <scope>NUCLEOTIDE SEQUENCE</scope>
    <source>
        <strain evidence="1">Duke_28FS_1</strain>
    </source>
</reference>
<evidence type="ECO:0000313" key="1">
    <source>
        <dbReference type="EMBL" id="XCD07542.1"/>
    </source>
</evidence>